<evidence type="ECO:0000313" key="11">
    <source>
        <dbReference type="Proteomes" id="UP000656042"/>
    </source>
</evidence>
<dbReference type="Pfam" id="PF10609">
    <property type="entry name" value="ParA"/>
    <property type="match status" value="1"/>
</dbReference>
<dbReference type="PANTHER" id="PTHR32309:SF13">
    <property type="entry name" value="FERRIC ENTEROBACTIN TRANSPORT PROTEIN FEPE"/>
    <property type="match status" value="1"/>
</dbReference>
<evidence type="ECO:0000256" key="7">
    <source>
        <dbReference type="ARBA" id="ARBA00023137"/>
    </source>
</evidence>
<dbReference type="InterPro" id="IPR027417">
    <property type="entry name" value="P-loop_NTPase"/>
</dbReference>
<comment type="similarity">
    <text evidence="1">Belongs to the CpsD/CapB family.</text>
</comment>
<sequence>MLGAVVVSAGVAVTVTLLTPPRYAASVTFFISTRGTEVTQAFQGGQFAQDRVKSYVDVLTSNRLAQAMVADGSGSSAEEIQESISAQVVPDTVLVEATVTDENRARALALTQSLAAEFPKLITTLETPPGSKVPTVGVQIIAEPKLADAPVSPQPVRNVGLGLALGLIVGVGAAALRESLDSTIRGPEALSAAASAPVLSAIPFDAKAEKSPLITEGSAQSKRAEAMRQLRTNLQFVNVDRPVRSFVVTSAMAHEGKSSTVCNLGIAFAEAGRRVCIIDADLRRPKIDEYLNLEGAAGLTDVLAGRANVRDVVQPWGKSGLWVLPSGYVPPNPSELLGSGNMADLLTALAAAFDVIIIDTPPVLPVTDAAVMSTLADGCLLVTRHGKTTTSQATAAAQAITAVGAKLHGCILSMVPAKGAGSYTYYTYGYTENSDAKSAESVAPPVPAKPFPARAPQPSPQAVTRPVPVTPVQPTPVQPTPVQPTPVQPGPSSPAPPVTPGRGQSGGARHLRGVDPEQTAVLPAPHTYHPDRAVYEGTATVRPNGTGNGHTSYGDDVRRRR</sequence>
<comment type="catalytic activity">
    <reaction evidence="8">
        <text>L-tyrosyl-[protein] + ATP = O-phospho-L-tyrosyl-[protein] + ADP + H(+)</text>
        <dbReference type="Rhea" id="RHEA:10596"/>
        <dbReference type="Rhea" id="RHEA-COMP:10136"/>
        <dbReference type="Rhea" id="RHEA-COMP:20101"/>
        <dbReference type="ChEBI" id="CHEBI:15378"/>
        <dbReference type="ChEBI" id="CHEBI:30616"/>
        <dbReference type="ChEBI" id="CHEBI:46858"/>
        <dbReference type="ChEBI" id="CHEBI:61978"/>
        <dbReference type="ChEBI" id="CHEBI:456216"/>
        <dbReference type="EC" id="2.7.10.2"/>
    </reaction>
</comment>
<dbReference type="CDD" id="cd05387">
    <property type="entry name" value="BY-kinase"/>
    <property type="match status" value="1"/>
</dbReference>
<gene>
    <name evidence="10" type="ORF">GCM10012284_54550</name>
</gene>
<keyword evidence="6" id="KW-0067">ATP-binding</keyword>
<keyword evidence="5" id="KW-0418">Kinase</keyword>
<evidence type="ECO:0000256" key="4">
    <source>
        <dbReference type="ARBA" id="ARBA00022741"/>
    </source>
</evidence>
<reference evidence="10" key="1">
    <citation type="journal article" date="2014" name="Int. J. Syst. Evol. Microbiol.">
        <title>Complete genome sequence of Corynebacterium casei LMG S-19264T (=DSM 44701T), isolated from a smear-ripened cheese.</title>
        <authorList>
            <consortium name="US DOE Joint Genome Institute (JGI-PGF)"/>
            <person name="Walter F."/>
            <person name="Albersmeier A."/>
            <person name="Kalinowski J."/>
            <person name="Ruckert C."/>
        </authorList>
    </citation>
    <scope>NUCLEOTIDE SEQUENCE</scope>
    <source>
        <strain evidence="10">CGMCC 4.7299</strain>
    </source>
</reference>
<dbReference type="NCBIfam" id="TIGR01007">
    <property type="entry name" value="eps_fam"/>
    <property type="match status" value="1"/>
</dbReference>
<dbReference type="InterPro" id="IPR005702">
    <property type="entry name" value="Wzc-like_C"/>
</dbReference>
<name>A0A8J3FS82_9ACTN</name>
<dbReference type="GO" id="GO:0005886">
    <property type="term" value="C:plasma membrane"/>
    <property type="evidence" value="ECO:0007669"/>
    <property type="project" value="UniProtKB-ARBA"/>
</dbReference>
<dbReference type="InterPro" id="IPR050445">
    <property type="entry name" value="Bact_polysacc_biosynth/exp"/>
</dbReference>
<evidence type="ECO:0000256" key="2">
    <source>
        <dbReference type="ARBA" id="ARBA00011903"/>
    </source>
</evidence>
<reference evidence="10" key="2">
    <citation type="submission" date="2020-09" db="EMBL/GenBank/DDBJ databases">
        <authorList>
            <person name="Sun Q."/>
            <person name="Zhou Y."/>
        </authorList>
    </citation>
    <scope>NUCLEOTIDE SEQUENCE</scope>
    <source>
        <strain evidence="10">CGMCC 4.7299</strain>
    </source>
</reference>
<keyword evidence="7" id="KW-0829">Tyrosine-protein kinase</keyword>
<accession>A0A8J3FS82</accession>
<keyword evidence="3" id="KW-0808">Transferase</keyword>
<evidence type="ECO:0000256" key="6">
    <source>
        <dbReference type="ARBA" id="ARBA00022840"/>
    </source>
</evidence>
<keyword evidence="4" id="KW-0547">Nucleotide-binding</keyword>
<dbReference type="GO" id="GO:0042802">
    <property type="term" value="F:identical protein binding"/>
    <property type="evidence" value="ECO:0007669"/>
    <property type="project" value="UniProtKB-ARBA"/>
</dbReference>
<evidence type="ECO:0000256" key="8">
    <source>
        <dbReference type="ARBA" id="ARBA00051245"/>
    </source>
</evidence>
<feature type="compositionally biased region" description="Polar residues" evidence="9">
    <location>
        <begin position="541"/>
        <end position="551"/>
    </location>
</feature>
<dbReference type="EC" id="2.7.10.2" evidence="2"/>
<dbReference type="Gene3D" id="3.40.50.300">
    <property type="entry name" value="P-loop containing nucleotide triphosphate hydrolases"/>
    <property type="match status" value="1"/>
</dbReference>
<dbReference type="PANTHER" id="PTHR32309">
    <property type="entry name" value="TYROSINE-PROTEIN KINASE"/>
    <property type="match status" value="1"/>
</dbReference>
<dbReference type="GO" id="GO:0005524">
    <property type="term" value="F:ATP binding"/>
    <property type="evidence" value="ECO:0007669"/>
    <property type="project" value="UniProtKB-KW"/>
</dbReference>
<dbReference type="FunFam" id="3.40.50.300:FF:000527">
    <property type="entry name" value="Tyrosine-protein kinase etk"/>
    <property type="match status" value="1"/>
</dbReference>
<evidence type="ECO:0000256" key="5">
    <source>
        <dbReference type="ARBA" id="ARBA00022777"/>
    </source>
</evidence>
<feature type="compositionally biased region" description="Pro residues" evidence="9">
    <location>
        <begin position="444"/>
        <end position="459"/>
    </location>
</feature>
<dbReference type="GO" id="GO:0004715">
    <property type="term" value="F:non-membrane spanning protein tyrosine kinase activity"/>
    <property type="evidence" value="ECO:0007669"/>
    <property type="project" value="UniProtKB-EC"/>
</dbReference>
<feature type="region of interest" description="Disordered" evidence="9">
    <location>
        <begin position="440"/>
        <end position="561"/>
    </location>
</feature>
<evidence type="ECO:0000256" key="9">
    <source>
        <dbReference type="SAM" id="MobiDB-lite"/>
    </source>
</evidence>
<organism evidence="10 11">
    <name type="scientific">Mangrovihabitans endophyticus</name>
    <dbReference type="NCBI Taxonomy" id="1751298"/>
    <lineage>
        <taxon>Bacteria</taxon>
        <taxon>Bacillati</taxon>
        <taxon>Actinomycetota</taxon>
        <taxon>Actinomycetes</taxon>
        <taxon>Micromonosporales</taxon>
        <taxon>Micromonosporaceae</taxon>
        <taxon>Mangrovihabitans</taxon>
    </lineage>
</organism>
<dbReference type="AlphaFoldDB" id="A0A8J3FS82"/>
<dbReference type="Proteomes" id="UP000656042">
    <property type="component" value="Unassembled WGS sequence"/>
</dbReference>
<evidence type="ECO:0000313" key="10">
    <source>
        <dbReference type="EMBL" id="GGL12994.1"/>
    </source>
</evidence>
<dbReference type="InterPro" id="IPR033756">
    <property type="entry name" value="YlxH/NBP35"/>
</dbReference>
<evidence type="ECO:0000256" key="1">
    <source>
        <dbReference type="ARBA" id="ARBA00007316"/>
    </source>
</evidence>
<proteinExistence type="inferred from homology"/>
<feature type="compositionally biased region" description="Pro residues" evidence="9">
    <location>
        <begin position="468"/>
        <end position="499"/>
    </location>
</feature>
<dbReference type="EMBL" id="BMMX01000040">
    <property type="protein sequence ID" value="GGL12994.1"/>
    <property type="molecule type" value="Genomic_DNA"/>
</dbReference>
<evidence type="ECO:0000256" key="3">
    <source>
        <dbReference type="ARBA" id="ARBA00022679"/>
    </source>
</evidence>
<keyword evidence="11" id="KW-1185">Reference proteome</keyword>
<dbReference type="SUPFAM" id="SSF52540">
    <property type="entry name" value="P-loop containing nucleoside triphosphate hydrolases"/>
    <property type="match status" value="1"/>
</dbReference>
<protein>
    <recommendedName>
        <fullName evidence="2">non-specific protein-tyrosine kinase</fullName>
        <ecNumber evidence="2">2.7.10.2</ecNumber>
    </recommendedName>
</protein>
<comment type="caution">
    <text evidence="10">The sequence shown here is derived from an EMBL/GenBank/DDBJ whole genome shotgun (WGS) entry which is preliminary data.</text>
</comment>